<dbReference type="AlphaFoldDB" id="A0A7S4UQH6"/>
<evidence type="ECO:0000256" key="2">
    <source>
        <dbReference type="SAM" id="MobiDB-lite"/>
    </source>
</evidence>
<feature type="compositionally biased region" description="Low complexity" evidence="2">
    <location>
        <begin position="157"/>
        <end position="173"/>
    </location>
</feature>
<organism evidence="3">
    <name type="scientific">Alexandrium monilatum</name>
    <dbReference type="NCBI Taxonomy" id="311494"/>
    <lineage>
        <taxon>Eukaryota</taxon>
        <taxon>Sar</taxon>
        <taxon>Alveolata</taxon>
        <taxon>Dinophyceae</taxon>
        <taxon>Gonyaulacales</taxon>
        <taxon>Pyrocystaceae</taxon>
        <taxon>Alexandrium</taxon>
    </lineage>
</organism>
<keyword evidence="1" id="KW-0175">Coiled coil</keyword>
<evidence type="ECO:0000313" key="3">
    <source>
        <dbReference type="EMBL" id="CAE4583805.1"/>
    </source>
</evidence>
<reference evidence="3" key="1">
    <citation type="submission" date="2021-01" db="EMBL/GenBank/DDBJ databases">
        <authorList>
            <person name="Corre E."/>
            <person name="Pelletier E."/>
            <person name="Niang G."/>
            <person name="Scheremetjew M."/>
            <person name="Finn R."/>
            <person name="Kale V."/>
            <person name="Holt S."/>
            <person name="Cochrane G."/>
            <person name="Meng A."/>
            <person name="Brown T."/>
            <person name="Cohen L."/>
        </authorList>
    </citation>
    <scope>NUCLEOTIDE SEQUENCE</scope>
    <source>
        <strain evidence="3">CCMP3105</strain>
    </source>
</reference>
<feature type="compositionally biased region" description="Low complexity" evidence="2">
    <location>
        <begin position="132"/>
        <end position="145"/>
    </location>
</feature>
<sequence length="370" mass="40061">MQATEASDAPAAAQIKELESIIEQKDQELEKLRARMRKYGIAEHSRPVSPAVLGAPQAITEMLQEPRSPLAAVLRSMPTSPTARALLRGMEKADKPQHVRMVSQRAGFENEFMFQNLYAKFPAKEPAPPATPAAAKPTTNHAAVAEAQKQAPPEPVASPSDGGAAVGSADAPVAAPPADVGPLQCRFKPSIGTWCEPLPLRRRPQVRKPLTRVGSRPLSASPDLLSEAKVGARAALARALLADEEKEQQDLLSEAKVGARAALTRALLADEQEEQQAELANEVRAPQEASAPAEASAPRCYLLTPSVGSWFAALPYKRQKEAEAALVRVAGRRKESLKKVRNEDLIKAFMEEIRRKDAEILELQRLLSTL</sequence>
<name>A0A7S4UQH6_9DINO</name>
<feature type="compositionally biased region" description="Low complexity" evidence="2">
    <location>
        <begin position="286"/>
        <end position="296"/>
    </location>
</feature>
<evidence type="ECO:0000256" key="1">
    <source>
        <dbReference type="SAM" id="Coils"/>
    </source>
</evidence>
<protein>
    <submittedName>
        <fullName evidence="3">Uncharacterized protein</fullName>
    </submittedName>
</protein>
<proteinExistence type="predicted"/>
<feature type="coiled-coil region" evidence="1">
    <location>
        <begin position="15"/>
        <end position="42"/>
    </location>
</feature>
<gene>
    <name evidence="3" type="ORF">AMON00008_LOCUS20539</name>
</gene>
<feature type="region of interest" description="Disordered" evidence="2">
    <location>
        <begin position="124"/>
        <end position="173"/>
    </location>
</feature>
<dbReference type="EMBL" id="HBNR01030088">
    <property type="protein sequence ID" value="CAE4583805.1"/>
    <property type="molecule type" value="Transcribed_RNA"/>
</dbReference>
<feature type="region of interest" description="Disordered" evidence="2">
    <location>
        <begin position="274"/>
        <end position="296"/>
    </location>
</feature>
<accession>A0A7S4UQH6</accession>